<dbReference type="STRING" id="479431.Namu_2370"/>
<name>C8XKI3_NAKMY</name>
<feature type="compositionally biased region" description="Basic and acidic residues" evidence="1">
    <location>
        <begin position="81"/>
        <end position="104"/>
    </location>
</feature>
<sequence length="104" mass="11100">MIGVMVQSADNRSNLRGRVIARAAHPTLAGFDVLDVDVVSTEPADERPDLLASTVGHRIAVTVDRAVLDEAVQPGAGIDCTVRRTPDGAMADRDPRSVRVTDRP</sequence>
<gene>
    <name evidence="2" type="ordered locus">Namu_2370</name>
</gene>
<dbReference type="Proteomes" id="UP000002218">
    <property type="component" value="Chromosome"/>
</dbReference>
<keyword evidence="3" id="KW-1185">Reference proteome</keyword>
<dbReference type="KEGG" id="nml:Namu_2370"/>
<protein>
    <submittedName>
        <fullName evidence="2">Uncharacterized protein</fullName>
    </submittedName>
</protein>
<dbReference type="HOGENOM" id="CLU_2247124_0_0_11"/>
<proteinExistence type="predicted"/>
<reference evidence="2 3" key="2">
    <citation type="journal article" date="2010" name="Stand. Genomic Sci.">
        <title>Complete genome sequence of Nakamurella multipartita type strain (Y-104).</title>
        <authorList>
            <person name="Tice H."/>
            <person name="Mayilraj S."/>
            <person name="Sims D."/>
            <person name="Lapidus A."/>
            <person name="Nolan M."/>
            <person name="Lucas S."/>
            <person name="Glavina Del Rio T."/>
            <person name="Copeland A."/>
            <person name="Cheng J.F."/>
            <person name="Meincke L."/>
            <person name="Bruce D."/>
            <person name="Goodwin L."/>
            <person name="Pitluck S."/>
            <person name="Ivanova N."/>
            <person name="Mavromatis K."/>
            <person name="Ovchinnikova G."/>
            <person name="Pati A."/>
            <person name="Chen A."/>
            <person name="Palaniappan K."/>
            <person name="Land M."/>
            <person name="Hauser L."/>
            <person name="Chang Y.J."/>
            <person name="Jeffries C.D."/>
            <person name="Detter J.C."/>
            <person name="Brettin T."/>
            <person name="Rohde M."/>
            <person name="Goker M."/>
            <person name="Bristow J."/>
            <person name="Eisen J.A."/>
            <person name="Markowitz V."/>
            <person name="Hugenholtz P."/>
            <person name="Kyrpides N.C."/>
            <person name="Klenk H.P."/>
            <person name="Chen F."/>
        </authorList>
    </citation>
    <scope>NUCLEOTIDE SEQUENCE [LARGE SCALE GENOMIC DNA]</scope>
    <source>
        <strain evidence="3">ATCC 700099 / DSM 44233 / CIP 104796 / JCM 9543 / NBRC 105858 / Y-104</strain>
    </source>
</reference>
<evidence type="ECO:0000313" key="2">
    <source>
        <dbReference type="EMBL" id="ACV78745.1"/>
    </source>
</evidence>
<dbReference type="InParanoid" id="C8XKI3"/>
<organism evidence="2 3">
    <name type="scientific">Nakamurella multipartita (strain ATCC 700099 / DSM 44233 / CIP 104796 / JCM 9543 / NBRC 105858 / Y-104)</name>
    <name type="common">Microsphaera multipartita</name>
    <dbReference type="NCBI Taxonomy" id="479431"/>
    <lineage>
        <taxon>Bacteria</taxon>
        <taxon>Bacillati</taxon>
        <taxon>Actinomycetota</taxon>
        <taxon>Actinomycetes</taxon>
        <taxon>Nakamurellales</taxon>
        <taxon>Nakamurellaceae</taxon>
        <taxon>Nakamurella</taxon>
    </lineage>
</organism>
<evidence type="ECO:0000313" key="3">
    <source>
        <dbReference type="Proteomes" id="UP000002218"/>
    </source>
</evidence>
<reference evidence="3" key="1">
    <citation type="submission" date="2009-09" db="EMBL/GenBank/DDBJ databases">
        <title>The complete genome of Nakamurella multipartita DSM 44233.</title>
        <authorList>
            <consortium name="US DOE Joint Genome Institute (JGI-PGF)"/>
            <person name="Lucas S."/>
            <person name="Copeland A."/>
            <person name="Lapidus A."/>
            <person name="Glavina del Rio T."/>
            <person name="Dalin E."/>
            <person name="Tice H."/>
            <person name="Bruce D."/>
            <person name="Goodwin L."/>
            <person name="Pitluck S."/>
            <person name="Kyrpides N."/>
            <person name="Mavromatis K."/>
            <person name="Ivanova N."/>
            <person name="Ovchinnikova G."/>
            <person name="Sims D."/>
            <person name="Meincke L."/>
            <person name="Brettin T."/>
            <person name="Detter J.C."/>
            <person name="Han C."/>
            <person name="Larimer F."/>
            <person name="Land M."/>
            <person name="Hauser L."/>
            <person name="Markowitz V."/>
            <person name="Cheng J.-F."/>
            <person name="Hugenholtz P."/>
            <person name="Woyke T."/>
            <person name="Wu D."/>
            <person name="Klenk H.-P."/>
            <person name="Eisen J.A."/>
        </authorList>
    </citation>
    <scope>NUCLEOTIDE SEQUENCE [LARGE SCALE GENOMIC DNA]</scope>
    <source>
        <strain evidence="3">ATCC 700099 / DSM 44233 / CIP 104796 / JCM 9543 / NBRC 105858 / Y-104</strain>
    </source>
</reference>
<feature type="region of interest" description="Disordered" evidence="1">
    <location>
        <begin position="79"/>
        <end position="104"/>
    </location>
</feature>
<evidence type="ECO:0000256" key="1">
    <source>
        <dbReference type="SAM" id="MobiDB-lite"/>
    </source>
</evidence>
<dbReference type="AlphaFoldDB" id="C8XKI3"/>
<dbReference type="eggNOG" id="ENOG503012G">
    <property type="taxonomic scope" value="Bacteria"/>
</dbReference>
<accession>C8XKI3</accession>
<dbReference type="EMBL" id="CP001737">
    <property type="protein sequence ID" value="ACV78745.1"/>
    <property type="molecule type" value="Genomic_DNA"/>
</dbReference>